<dbReference type="AlphaFoldDB" id="A0A9W6RHD5"/>
<evidence type="ECO:0000256" key="8">
    <source>
        <dbReference type="ARBA" id="ARBA00023002"/>
    </source>
</evidence>
<dbReference type="PANTHER" id="PTHR43765:SF2">
    <property type="entry name" value="2-DEHYDROPANTOATE 2-REDUCTASE"/>
    <property type="match status" value="1"/>
</dbReference>
<keyword evidence="7 11" id="KW-0521">NADP</keyword>
<evidence type="ECO:0000256" key="4">
    <source>
        <dbReference type="ARBA" id="ARBA00013014"/>
    </source>
</evidence>
<dbReference type="EMBL" id="BSTJ01000004">
    <property type="protein sequence ID" value="GLY75768.1"/>
    <property type="molecule type" value="Genomic_DNA"/>
</dbReference>
<evidence type="ECO:0000256" key="2">
    <source>
        <dbReference type="ARBA" id="ARBA00004994"/>
    </source>
</evidence>
<evidence type="ECO:0000256" key="7">
    <source>
        <dbReference type="ARBA" id="ARBA00022857"/>
    </source>
</evidence>
<evidence type="ECO:0000313" key="14">
    <source>
        <dbReference type="EMBL" id="GLY75768.1"/>
    </source>
</evidence>
<dbReference type="InterPro" id="IPR008927">
    <property type="entry name" value="6-PGluconate_DH-like_C_sf"/>
</dbReference>
<evidence type="ECO:0000259" key="12">
    <source>
        <dbReference type="Pfam" id="PF02558"/>
    </source>
</evidence>
<proteinExistence type="inferred from homology"/>
<dbReference type="GO" id="GO:0008677">
    <property type="term" value="F:2-dehydropantoate 2-reductase activity"/>
    <property type="evidence" value="ECO:0007669"/>
    <property type="project" value="UniProtKB-EC"/>
</dbReference>
<dbReference type="RefSeq" id="WP_285623188.1">
    <property type="nucleotide sequence ID" value="NZ_BSTJ01000004.1"/>
</dbReference>
<dbReference type="NCBIfam" id="TIGR00745">
    <property type="entry name" value="apbA_panE"/>
    <property type="match status" value="1"/>
</dbReference>
<dbReference type="InterPro" id="IPR003710">
    <property type="entry name" value="ApbA"/>
</dbReference>
<evidence type="ECO:0000256" key="11">
    <source>
        <dbReference type="RuleBase" id="RU362068"/>
    </source>
</evidence>
<gene>
    <name evidence="14" type="primary">panE</name>
    <name evidence="14" type="ORF">Airi01_040350</name>
</gene>
<dbReference type="InterPro" id="IPR050838">
    <property type="entry name" value="Ketopantoate_reductase"/>
</dbReference>
<feature type="domain" description="Ketopantoate reductase N-terminal" evidence="12">
    <location>
        <begin position="7"/>
        <end position="154"/>
    </location>
</feature>
<evidence type="ECO:0000256" key="6">
    <source>
        <dbReference type="ARBA" id="ARBA00022655"/>
    </source>
</evidence>
<organism evidence="14 15">
    <name type="scientific">Actinoallomurus iriomotensis</name>
    <dbReference type="NCBI Taxonomy" id="478107"/>
    <lineage>
        <taxon>Bacteria</taxon>
        <taxon>Bacillati</taxon>
        <taxon>Actinomycetota</taxon>
        <taxon>Actinomycetes</taxon>
        <taxon>Streptosporangiales</taxon>
        <taxon>Thermomonosporaceae</taxon>
        <taxon>Actinoallomurus</taxon>
    </lineage>
</organism>
<dbReference type="GO" id="GO:0015940">
    <property type="term" value="P:pantothenate biosynthetic process"/>
    <property type="evidence" value="ECO:0007669"/>
    <property type="project" value="UniProtKB-KW"/>
</dbReference>
<dbReference type="PANTHER" id="PTHR43765">
    <property type="entry name" value="2-DEHYDROPANTOATE 2-REDUCTASE-RELATED"/>
    <property type="match status" value="1"/>
</dbReference>
<comment type="function">
    <text evidence="1 11">Catalyzes the NADPH-dependent reduction of ketopantoate into pantoic acid.</text>
</comment>
<comment type="catalytic activity">
    <reaction evidence="10 11">
        <text>(R)-pantoate + NADP(+) = 2-dehydropantoate + NADPH + H(+)</text>
        <dbReference type="Rhea" id="RHEA:16233"/>
        <dbReference type="ChEBI" id="CHEBI:11561"/>
        <dbReference type="ChEBI" id="CHEBI:15378"/>
        <dbReference type="ChEBI" id="CHEBI:15980"/>
        <dbReference type="ChEBI" id="CHEBI:57783"/>
        <dbReference type="ChEBI" id="CHEBI:58349"/>
        <dbReference type="EC" id="1.1.1.169"/>
    </reaction>
</comment>
<dbReference type="InterPro" id="IPR013328">
    <property type="entry name" value="6PGD_dom2"/>
</dbReference>
<dbReference type="Pfam" id="PF08546">
    <property type="entry name" value="ApbA_C"/>
    <property type="match status" value="1"/>
</dbReference>
<evidence type="ECO:0000256" key="5">
    <source>
        <dbReference type="ARBA" id="ARBA00019465"/>
    </source>
</evidence>
<dbReference type="SUPFAM" id="SSF48179">
    <property type="entry name" value="6-phosphogluconate dehydrogenase C-terminal domain-like"/>
    <property type="match status" value="1"/>
</dbReference>
<evidence type="ECO:0000256" key="1">
    <source>
        <dbReference type="ARBA" id="ARBA00002919"/>
    </source>
</evidence>
<dbReference type="SUPFAM" id="SSF51735">
    <property type="entry name" value="NAD(P)-binding Rossmann-fold domains"/>
    <property type="match status" value="1"/>
</dbReference>
<dbReference type="InterPro" id="IPR013752">
    <property type="entry name" value="KPA_reductase"/>
</dbReference>
<dbReference type="Pfam" id="PF02558">
    <property type="entry name" value="ApbA"/>
    <property type="match status" value="1"/>
</dbReference>
<sequence>MSSREYTVVGAGAIGGTLAWHLARAGHPVTVVDADAAHVAAIARDGVILERGGVRTPQPVAAARTPDEVHAPLGRVLLAVKAQATGTAAGWIAGRLAADGYVVSLQNGLNEELIASHVGAERTVGAFVDLFADVLAPGVIGDGGAGAIAIGEMDGTVSARVRELAADLGAWGPVEVTGNVPGYLWAKLGFGAMLTATALADDAMGDLLDRHRPAAHALAREVFAVAAAEGVTLEPFDAFEPSAYVDGADPGKSASATDRLVAWLRTQTKTRSGIWRDIVVRRRPTEVPTQYGPVVATAERHGIEVPVLRLLLDQLAEVEADASSMAESRVERLDAAAANGPVR</sequence>
<feature type="domain" description="Ketopantoate reductase C-terminal" evidence="13">
    <location>
        <begin position="183"/>
        <end position="318"/>
    </location>
</feature>
<evidence type="ECO:0000256" key="3">
    <source>
        <dbReference type="ARBA" id="ARBA00007870"/>
    </source>
</evidence>
<protein>
    <recommendedName>
        <fullName evidence="5 11">2-dehydropantoate 2-reductase</fullName>
        <ecNumber evidence="4 11">1.1.1.169</ecNumber>
    </recommendedName>
    <alternativeName>
        <fullName evidence="9 11">Ketopantoate reductase</fullName>
    </alternativeName>
</protein>
<comment type="pathway">
    <text evidence="2 11">Cofactor biosynthesis; (R)-pantothenate biosynthesis; (R)-pantoate from 3-methyl-2-oxobutanoate: step 2/2.</text>
</comment>
<dbReference type="GO" id="GO:0005737">
    <property type="term" value="C:cytoplasm"/>
    <property type="evidence" value="ECO:0007669"/>
    <property type="project" value="TreeGrafter"/>
</dbReference>
<evidence type="ECO:0000256" key="9">
    <source>
        <dbReference type="ARBA" id="ARBA00032024"/>
    </source>
</evidence>
<dbReference type="InterPro" id="IPR013332">
    <property type="entry name" value="KPR_N"/>
</dbReference>
<keyword evidence="6 11" id="KW-0566">Pantothenate biosynthesis</keyword>
<evidence type="ECO:0000256" key="10">
    <source>
        <dbReference type="ARBA" id="ARBA00048793"/>
    </source>
</evidence>
<evidence type="ECO:0000313" key="15">
    <source>
        <dbReference type="Proteomes" id="UP001165135"/>
    </source>
</evidence>
<dbReference type="EC" id="1.1.1.169" evidence="4 11"/>
<name>A0A9W6RHD5_9ACTN</name>
<keyword evidence="8 11" id="KW-0560">Oxidoreductase</keyword>
<evidence type="ECO:0000259" key="13">
    <source>
        <dbReference type="Pfam" id="PF08546"/>
    </source>
</evidence>
<dbReference type="Gene3D" id="3.40.50.720">
    <property type="entry name" value="NAD(P)-binding Rossmann-like Domain"/>
    <property type="match status" value="1"/>
</dbReference>
<dbReference type="Proteomes" id="UP001165135">
    <property type="component" value="Unassembled WGS sequence"/>
</dbReference>
<dbReference type="GO" id="GO:0050661">
    <property type="term" value="F:NADP binding"/>
    <property type="evidence" value="ECO:0007669"/>
    <property type="project" value="TreeGrafter"/>
</dbReference>
<dbReference type="Gene3D" id="1.10.1040.10">
    <property type="entry name" value="N-(1-d-carboxylethyl)-l-norvaline Dehydrogenase, domain 2"/>
    <property type="match status" value="1"/>
</dbReference>
<comment type="similarity">
    <text evidence="3 11">Belongs to the ketopantoate reductase family.</text>
</comment>
<dbReference type="InterPro" id="IPR036291">
    <property type="entry name" value="NAD(P)-bd_dom_sf"/>
</dbReference>
<accession>A0A9W6RHD5</accession>
<reference evidence="14" key="1">
    <citation type="submission" date="2023-03" db="EMBL/GenBank/DDBJ databases">
        <title>Actinoallomurus iriomotensis NBRC 103681.</title>
        <authorList>
            <person name="Ichikawa N."/>
            <person name="Sato H."/>
            <person name="Tonouchi N."/>
        </authorList>
    </citation>
    <scope>NUCLEOTIDE SEQUENCE</scope>
    <source>
        <strain evidence="14">NBRC 103681</strain>
    </source>
</reference>
<comment type="caution">
    <text evidence="14">The sequence shown here is derived from an EMBL/GenBank/DDBJ whole genome shotgun (WGS) entry which is preliminary data.</text>
</comment>